<keyword evidence="5" id="KW-1185">Reference proteome</keyword>
<sequence>MSLAKILPLLTLGALCGSALAGDASAFACVPPGGICCSDDVSYALGSELCPQGSEPLAASGPGPESHSGPGLGGAHRPNAQPPATTPPPSPIPGLGVPSVDFLGVGSQWYTFAMTFRFFSHFYSFDHASSWLVSTEMTSCTTVSVSATNEAQASEYFSSFTVTAVLATPTEAHTHAPVNVVETLVPVVTVQAPAATGDWKPANGTVGTATRAPSPVVTAGAARSGSFGGAVLGLAGLVVGVVALLV</sequence>
<dbReference type="AlphaFoldDB" id="A0AAD4ET14"/>
<feature type="transmembrane region" description="Helical" evidence="2">
    <location>
        <begin position="227"/>
        <end position="245"/>
    </location>
</feature>
<evidence type="ECO:0000256" key="3">
    <source>
        <dbReference type="SAM" id="SignalP"/>
    </source>
</evidence>
<reference evidence="4" key="1">
    <citation type="submission" date="2023-02" db="EMBL/GenBank/DDBJ databases">
        <authorList>
            <person name="Palmer J.M."/>
        </authorList>
    </citation>
    <scope>NUCLEOTIDE SEQUENCE</scope>
    <source>
        <strain evidence="4">FW57</strain>
    </source>
</reference>
<evidence type="ECO:0000256" key="2">
    <source>
        <dbReference type="SAM" id="Phobius"/>
    </source>
</evidence>
<feature type="compositionally biased region" description="Pro residues" evidence="1">
    <location>
        <begin position="80"/>
        <end position="92"/>
    </location>
</feature>
<proteinExistence type="predicted"/>
<feature type="chain" id="PRO_5042244197" evidence="3">
    <location>
        <begin position="22"/>
        <end position="246"/>
    </location>
</feature>
<evidence type="ECO:0000313" key="4">
    <source>
        <dbReference type="EMBL" id="KAG7286851.1"/>
    </source>
</evidence>
<protein>
    <submittedName>
        <fullName evidence="4">Uncharacterized protein</fullName>
    </submittedName>
</protein>
<gene>
    <name evidence="4" type="ORF">NEMBOFW57_009169</name>
</gene>
<feature type="compositionally biased region" description="Low complexity" evidence="1">
    <location>
        <begin position="60"/>
        <end position="69"/>
    </location>
</feature>
<keyword evidence="3" id="KW-0732">Signal</keyword>
<keyword evidence="2" id="KW-0472">Membrane</keyword>
<accession>A0AAD4ET14</accession>
<evidence type="ECO:0000313" key="5">
    <source>
        <dbReference type="Proteomes" id="UP001197093"/>
    </source>
</evidence>
<organism evidence="4 5">
    <name type="scientific">Staphylotrichum longicolle</name>
    <dbReference type="NCBI Taxonomy" id="669026"/>
    <lineage>
        <taxon>Eukaryota</taxon>
        <taxon>Fungi</taxon>
        <taxon>Dikarya</taxon>
        <taxon>Ascomycota</taxon>
        <taxon>Pezizomycotina</taxon>
        <taxon>Sordariomycetes</taxon>
        <taxon>Sordariomycetidae</taxon>
        <taxon>Sordariales</taxon>
        <taxon>Chaetomiaceae</taxon>
        <taxon>Staphylotrichum</taxon>
    </lineage>
</organism>
<keyword evidence="2" id="KW-0812">Transmembrane</keyword>
<feature type="region of interest" description="Disordered" evidence="1">
    <location>
        <begin position="54"/>
        <end position="93"/>
    </location>
</feature>
<name>A0AAD4ET14_9PEZI</name>
<evidence type="ECO:0000256" key="1">
    <source>
        <dbReference type="SAM" id="MobiDB-lite"/>
    </source>
</evidence>
<dbReference type="Proteomes" id="UP001197093">
    <property type="component" value="Unassembled WGS sequence"/>
</dbReference>
<comment type="caution">
    <text evidence="4">The sequence shown here is derived from an EMBL/GenBank/DDBJ whole genome shotgun (WGS) entry which is preliminary data.</text>
</comment>
<dbReference type="EMBL" id="JAHCVI010000004">
    <property type="protein sequence ID" value="KAG7286851.1"/>
    <property type="molecule type" value="Genomic_DNA"/>
</dbReference>
<feature type="signal peptide" evidence="3">
    <location>
        <begin position="1"/>
        <end position="21"/>
    </location>
</feature>
<keyword evidence="2" id="KW-1133">Transmembrane helix</keyword>